<organism evidence="1 2">
    <name type="scientific">Paenibacillus polymyxa (strain SC2)</name>
    <name type="common">Bacillus polymyxa</name>
    <dbReference type="NCBI Taxonomy" id="886882"/>
    <lineage>
        <taxon>Bacteria</taxon>
        <taxon>Bacillati</taxon>
        <taxon>Bacillota</taxon>
        <taxon>Bacilli</taxon>
        <taxon>Bacillales</taxon>
        <taxon>Paenibacillaceae</taxon>
        <taxon>Paenibacillus</taxon>
    </lineage>
</organism>
<dbReference type="EMBL" id="CP002213">
    <property type="protein sequence ID" value="AKA44219.1"/>
    <property type="molecule type" value="Genomic_DNA"/>
</dbReference>
<dbReference type="HOGENOM" id="CLU_2260990_0_0_9"/>
<name>A0A0D5ZCB7_PAEPS</name>
<dbReference type="Proteomes" id="UP000006868">
    <property type="component" value="Chromosome"/>
</dbReference>
<evidence type="ECO:0000313" key="1">
    <source>
        <dbReference type="EMBL" id="AKA44219.1"/>
    </source>
</evidence>
<dbReference type="RefSeq" id="WP_025677012.1">
    <property type="nucleotide sequence ID" value="NC_014622.2"/>
</dbReference>
<dbReference type="OrthoDB" id="1751116at2"/>
<sequence length="103" mass="11896">MGWKHIVLEASCFYEDNEENHGSKCCKGNIGVHCLTYNQDGHQICPNLVFGKSRTSVIATDKDGNAVDSSTFWTDEKLSPEEWVRREEEWLDEKRRLMNMDGK</sequence>
<evidence type="ECO:0000313" key="2">
    <source>
        <dbReference type="Proteomes" id="UP000006868"/>
    </source>
</evidence>
<dbReference type="KEGG" id="ppm:PPSC2_08770"/>
<proteinExistence type="predicted"/>
<accession>A0A0D5ZCB7</accession>
<protein>
    <submittedName>
        <fullName evidence="1">Uncharacterized protein</fullName>
    </submittedName>
</protein>
<reference evidence="1 2" key="1">
    <citation type="journal article" date="2011" name="J. Bacteriol.">
        <title>Complete genome sequence of Paenibacillus polymyxa SC2, a strain of plant growth-promoting Rhizobacterium with broad-spectrum antimicrobial activity.</title>
        <authorList>
            <person name="Ma M."/>
            <person name="Wang C."/>
            <person name="Ding Y."/>
            <person name="Li L."/>
            <person name="Shen D."/>
            <person name="Jiang X."/>
            <person name="Guan D."/>
            <person name="Cao F."/>
            <person name="Chen H."/>
            <person name="Feng R."/>
            <person name="Wang X."/>
            <person name="Ge Y."/>
            <person name="Yao L."/>
            <person name="Bing X."/>
            <person name="Yang X."/>
            <person name="Li J."/>
            <person name="Du B."/>
        </authorList>
    </citation>
    <scope>NUCLEOTIDE SEQUENCE [LARGE SCALE GENOMIC DNA]</scope>
    <source>
        <strain evidence="1 2">SC2</strain>
    </source>
</reference>
<dbReference type="PATRIC" id="fig|886882.15.peg.1848"/>
<gene>
    <name evidence="1" type="ORF">PPSC2_08770</name>
</gene>
<dbReference type="AlphaFoldDB" id="A0A0D5ZCB7"/>